<sequence length="179" mass="18908">AVRLWLRADRRGGERPVLREPAPGAGSGGRRTGCPAGGAGARAPAVEGVDLLGPAHRRRPPHLEGRPARGGGQPAREPGPCPPPPRLRRVGAGCPPLRARAECGARRVAGRAPRRPRRRPGPGRRGAGRRRTGRRRRPASRRAGDRRRAPPPAGPGGGRRAGAARRRPGAGERPHRLAL</sequence>
<evidence type="ECO:0000256" key="1">
    <source>
        <dbReference type="SAM" id="MobiDB-lite"/>
    </source>
</evidence>
<evidence type="ECO:0000313" key="2">
    <source>
        <dbReference type="EMBL" id="CAA9238206.1"/>
    </source>
</evidence>
<organism evidence="2">
    <name type="scientific">uncultured Acidimicrobiales bacterium</name>
    <dbReference type="NCBI Taxonomy" id="310071"/>
    <lineage>
        <taxon>Bacteria</taxon>
        <taxon>Bacillati</taxon>
        <taxon>Actinomycetota</taxon>
        <taxon>Acidimicrobiia</taxon>
        <taxon>Acidimicrobiales</taxon>
        <taxon>environmental samples</taxon>
    </lineage>
</organism>
<feature type="non-terminal residue" evidence="2">
    <location>
        <position position="1"/>
    </location>
</feature>
<gene>
    <name evidence="2" type="ORF">AVDCRST_MAG10-1474</name>
</gene>
<feature type="compositionally biased region" description="Basic and acidic residues" evidence="1">
    <location>
        <begin position="169"/>
        <end position="179"/>
    </location>
</feature>
<feature type="compositionally biased region" description="Basic residues" evidence="1">
    <location>
        <begin position="108"/>
        <end position="140"/>
    </location>
</feature>
<reference evidence="2" key="1">
    <citation type="submission" date="2020-02" db="EMBL/GenBank/DDBJ databases">
        <authorList>
            <person name="Meier V. D."/>
        </authorList>
    </citation>
    <scope>NUCLEOTIDE SEQUENCE</scope>
    <source>
        <strain evidence="2">AVDCRST_MAG10</strain>
    </source>
</reference>
<feature type="compositionally biased region" description="Gly residues" evidence="1">
    <location>
        <begin position="25"/>
        <end position="40"/>
    </location>
</feature>
<feature type="compositionally biased region" description="Basic and acidic residues" evidence="1">
    <location>
        <begin position="1"/>
        <end position="18"/>
    </location>
</feature>
<name>A0A6J4I2A6_9ACTN</name>
<feature type="non-terminal residue" evidence="2">
    <location>
        <position position="179"/>
    </location>
</feature>
<feature type="region of interest" description="Disordered" evidence="1">
    <location>
        <begin position="1"/>
        <end position="179"/>
    </location>
</feature>
<accession>A0A6J4I2A6</accession>
<dbReference type="AlphaFoldDB" id="A0A6J4I2A6"/>
<proteinExistence type="predicted"/>
<protein>
    <submittedName>
        <fullName evidence="2">Uncharacterized protein</fullName>
    </submittedName>
</protein>
<dbReference type="EMBL" id="CADCTB010000098">
    <property type="protein sequence ID" value="CAA9238206.1"/>
    <property type="molecule type" value="Genomic_DNA"/>
</dbReference>